<keyword evidence="1" id="KW-0805">Transcription regulation</keyword>
<protein>
    <submittedName>
        <fullName evidence="6">MarR family transcriptional regulator</fullName>
    </submittedName>
</protein>
<dbReference type="GO" id="GO:0003677">
    <property type="term" value="F:DNA binding"/>
    <property type="evidence" value="ECO:0007669"/>
    <property type="project" value="UniProtKB-KW"/>
</dbReference>
<dbReference type="PRINTS" id="PR00598">
    <property type="entry name" value="HTHMARR"/>
</dbReference>
<evidence type="ECO:0000256" key="2">
    <source>
        <dbReference type="ARBA" id="ARBA00023125"/>
    </source>
</evidence>
<name>A0A7C6Z2K5_9FIRM</name>
<dbReference type="SMART" id="SM00347">
    <property type="entry name" value="HTH_MARR"/>
    <property type="match status" value="1"/>
</dbReference>
<evidence type="ECO:0000313" key="6">
    <source>
        <dbReference type="EMBL" id="HHY25668.1"/>
    </source>
</evidence>
<dbReference type="PANTHER" id="PTHR42756">
    <property type="entry name" value="TRANSCRIPTIONAL REGULATOR, MARR"/>
    <property type="match status" value="1"/>
</dbReference>
<dbReference type="EMBL" id="DUTF01000063">
    <property type="protein sequence ID" value="HHY25668.1"/>
    <property type="molecule type" value="Genomic_DNA"/>
</dbReference>
<dbReference type="SUPFAM" id="SSF46785">
    <property type="entry name" value="Winged helix' DNA-binding domain"/>
    <property type="match status" value="1"/>
</dbReference>
<dbReference type="InterPro" id="IPR036388">
    <property type="entry name" value="WH-like_DNA-bd_sf"/>
</dbReference>
<gene>
    <name evidence="6" type="ORF">GX523_02735</name>
</gene>
<keyword evidence="2" id="KW-0238">DNA-binding</keyword>
<keyword evidence="3" id="KW-0804">Transcription</keyword>
<evidence type="ECO:0000259" key="5">
    <source>
        <dbReference type="PROSITE" id="PS50995"/>
    </source>
</evidence>
<dbReference type="PANTHER" id="PTHR42756:SF1">
    <property type="entry name" value="TRANSCRIPTIONAL REPRESSOR OF EMRAB OPERON"/>
    <property type="match status" value="1"/>
</dbReference>
<comment type="caution">
    <text evidence="6">The sequence shown here is derived from an EMBL/GenBank/DDBJ whole genome shotgun (WGS) entry which is preliminary data.</text>
</comment>
<dbReference type="GO" id="GO:0003700">
    <property type="term" value="F:DNA-binding transcription factor activity"/>
    <property type="evidence" value="ECO:0007669"/>
    <property type="project" value="InterPro"/>
</dbReference>
<sequence length="186" mass="21707">MRSIDQDKKAIGFQIRSLSHLIKRHVKSSVNFQYAKSITGTNSWIIAYLAENRDKDIFQKDIEEMFTVNRSTASKVLKLMEQKELIDRQSVPYDARLKKLVLRPKALALHESIVEDIDNLEAMLIRGFTEEEIDQFYSYIQRMKNNLTESPFSQSSLDEKDLGNKRDLGKGDLDCRRKQLLEEFSE</sequence>
<evidence type="ECO:0000313" key="7">
    <source>
        <dbReference type="Proteomes" id="UP000553059"/>
    </source>
</evidence>
<accession>A0A7C6Z2K5</accession>
<reference evidence="6 7" key="1">
    <citation type="journal article" date="2020" name="Biotechnol. Biofuels">
        <title>New insights from the biogas microbiome by comprehensive genome-resolved metagenomics of nearly 1600 species originating from multiple anaerobic digesters.</title>
        <authorList>
            <person name="Campanaro S."/>
            <person name="Treu L."/>
            <person name="Rodriguez-R L.M."/>
            <person name="Kovalovszki A."/>
            <person name="Ziels R.M."/>
            <person name="Maus I."/>
            <person name="Zhu X."/>
            <person name="Kougias P.G."/>
            <person name="Basile A."/>
            <person name="Luo G."/>
            <person name="Schluter A."/>
            <person name="Konstantinidis K.T."/>
            <person name="Angelidaki I."/>
        </authorList>
    </citation>
    <scope>NUCLEOTIDE SEQUENCE [LARGE SCALE GENOMIC DNA]</scope>
    <source>
        <strain evidence="6">AS05jafATM_4</strain>
    </source>
</reference>
<dbReference type="AlphaFoldDB" id="A0A7C6Z2K5"/>
<dbReference type="Gene3D" id="1.10.10.10">
    <property type="entry name" value="Winged helix-like DNA-binding domain superfamily/Winged helix DNA-binding domain"/>
    <property type="match status" value="1"/>
</dbReference>
<dbReference type="Proteomes" id="UP000553059">
    <property type="component" value="Unassembled WGS sequence"/>
</dbReference>
<dbReference type="InterPro" id="IPR036390">
    <property type="entry name" value="WH_DNA-bd_sf"/>
</dbReference>
<evidence type="ECO:0000256" key="3">
    <source>
        <dbReference type="ARBA" id="ARBA00023163"/>
    </source>
</evidence>
<evidence type="ECO:0000256" key="4">
    <source>
        <dbReference type="SAM" id="MobiDB-lite"/>
    </source>
</evidence>
<feature type="compositionally biased region" description="Basic and acidic residues" evidence="4">
    <location>
        <begin position="157"/>
        <end position="171"/>
    </location>
</feature>
<dbReference type="InterPro" id="IPR000835">
    <property type="entry name" value="HTH_MarR-typ"/>
</dbReference>
<evidence type="ECO:0000256" key="1">
    <source>
        <dbReference type="ARBA" id="ARBA00023015"/>
    </source>
</evidence>
<feature type="region of interest" description="Disordered" evidence="4">
    <location>
        <begin position="150"/>
        <end position="171"/>
    </location>
</feature>
<dbReference type="Pfam" id="PF12802">
    <property type="entry name" value="MarR_2"/>
    <property type="match status" value="1"/>
</dbReference>
<feature type="domain" description="HTH marR-type" evidence="5">
    <location>
        <begin position="1"/>
        <end position="145"/>
    </location>
</feature>
<proteinExistence type="predicted"/>
<organism evidence="6 7">
    <name type="scientific">Desulfitobacterium dehalogenans</name>
    <dbReference type="NCBI Taxonomy" id="36854"/>
    <lineage>
        <taxon>Bacteria</taxon>
        <taxon>Bacillati</taxon>
        <taxon>Bacillota</taxon>
        <taxon>Clostridia</taxon>
        <taxon>Eubacteriales</taxon>
        <taxon>Desulfitobacteriaceae</taxon>
        <taxon>Desulfitobacterium</taxon>
    </lineage>
</organism>
<dbReference type="PROSITE" id="PS50995">
    <property type="entry name" value="HTH_MARR_2"/>
    <property type="match status" value="1"/>
</dbReference>